<dbReference type="OrthoDB" id="10634258at2759"/>
<evidence type="ECO:0000313" key="5">
    <source>
        <dbReference type="Proteomes" id="UP000011715"/>
    </source>
</evidence>
<dbReference type="Proteomes" id="UP000011715">
    <property type="component" value="Unassembled WGS sequence"/>
</dbReference>
<evidence type="ECO:0000313" key="4">
    <source>
        <dbReference type="EnsemblFungi" id="MAPG_02270T0"/>
    </source>
</evidence>
<evidence type="ECO:0000256" key="1">
    <source>
        <dbReference type="SAM" id="MobiDB-lite"/>
    </source>
</evidence>
<feature type="domain" description="Protein kinase" evidence="2">
    <location>
        <begin position="26"/>
        <end position="352"/>
    </location>
</feature>
<dbReference type="SUPFAM" id="SSF56112">
    <property type="entry name" value="Protein kinase-like (PK-like)"/>
    <property type="match status" value="1"/>
</dbReference>
<dbReference type="Gene3D" id="1.10.510.10">
    <property type="entry name" value="Transferase(Phosphotransferase) domain 1"/>
    <property type="match status" value="1"/>
</dbReference>
<dbReference type="GO" id="GO:0005524">
    <property type="term" value="F:ATP binding"/>
    <property type="evidence" value="ECO:0007669"/>
    <property type="project" value="InterPro"/>
</dbReference>
<dbReference type="PROSITE" id="PS50011">
    <property type="entry name" value="PROTEIN_KINASE_DOM"/>
    <property type="match status" value="1"/>
</dbReference>
<reference evidence="3" key="3">
    <citation type="submission" date="2011-03" db="EMBL/GenBank/DDBJ databases">
        <title>Annotation of Magnaporthe poae ATCC 64411.</title>
        <authorList>
            <person name="Ma L.-J."/>
            <person name="Dead R."/>
            <person name="Young S.K."/>
            <person name="Zeng Q."/>
            <person name="Gargeya S."/>
            <person name="Fitzgerald M."/>
            <person name="Haas B."/>
            <person name="Abouelleil A."/>
            <person name="Alvarado L."/>
            <person name="Arachchi H.M."/>
            <person name="Berlin A."/>
            <person name="Brown A."/>
            <person name="Chapman S.B."/>
            <person name="Chen Z."/>
            <person name="Dunbar C."/>
            <person name="Freedman E."/>
            <person name="Gearin G."/>
            <person name="Gellesch M."/>
            <person name="Goldberg J."/>
            <person name="Griggs A."/>
            <person name="Gujja S."/>
            <person name="Heiman D."/>
            <person name="Howarth C."/>
            <person name="Larson L."/>
            <person name="Lui A."/>
            <person name="MacDonald P.J.P."/>
            <person name="Mehta T."/>
            <person name="Montmayeur A."/>
            <person name="Murphy C."/>
            <person name="Neiman D."/>
            <person name="Pearson M."/>
            <person name="Priest M."/>
            <person name="Roberts A."/>
            <person name="Saif S."/>
            <person name="Shea T."/>
            <person name="Shenoy N."/>
            <person name="Sisk P."/>
            <person name="Stolte C."/>
            <person name="Sykes S."/>
            <person name="Yandava C."/>
            <person name="Wortman J."/>
            <person name="Nusbaum C."/>
            <person name="Birren B."/>
        </authorList>
    </citation>
    <scope>NUCLEOTIDE SEQUENCE</scope>
    <source>
        <strain evidence="3">ATCC 64411</strain>
    </source>
</reference>
<dbReference type="VEuPathDB" id="FungiDB:MAPG_02270"/>
<dbReference type="eggNOG" id="ENOG502RNEY">
    <property type="taxonomic scope" value="Eukaryota"/>
</dbReference>
<evidence type="ECO:0000259" key="2">
    <source>
        <dbReference type="PROSITE" id="PS50011"/>
    </source>
</evidence>
<dbReference type="EnsemblFungi" id="MAPG_02270T0">
    <property type="protein sequence ID" value="MAPG_02270T0"/>
    <property type="gene ID" value="MAPG_02270"/>
</dbReference>
<keyword evidence="5" id="KW-1185">Reference proteome</keyword>
<dbReference type="InterPro" id="IPR011009">
    <property type="entry name" value="Kinase-like_dom_sf"/>
</dbReference>
<organism evidence="4 5">
    <name type="scientific">Magnaporthiopsis poae (strain ATCC 64411 / 73-15)</name>
    <name type="common">Kentucky bluegrass fungus</name>
    <name type="synonym">Magnaporthe poae</name>
    <dbReference type="NCBI Taxonomy" id="644358"/>
    <lineage>
        <taxon>Eukaryota</taxon>
        <taxon>Fungi</taxon>
        <taxon>Dikarya</taxon>
        <taxon>Ascomycota</taxon>
        <taxon>Pezizomycotina</taxon>
        <taxon>Sordariomycetes</taxon>
        <taxon>Sordariomycetidae</taxon>
        <taxon>Magnaporthales</taxon>
        <taxon>Magnaporthaceae</taxon>
        <taxon>Magnaporthiopsis</taxon>
    </lineage>
</organism>
<protein>
    <recommendedName>
        <fullName evidence="2">Protein kinase domain-containing protein</fullName>
    </recommendedName>
</protein>
<proteinExistence type="predicted"/>
<name>A0A0C4DQX2_MAGP6</name>
<dbReference type="EMBL" id="ADBL01000575">
    <property type="status" value="NOT_ANNOTATED_CDS"/>
    <property type="molecule type" value="Genomic_DNA"/>
</dbReference>
<reference evidence="3" key="1">
    <citation type="submission" date="2010-05" db="EMBL/GenBank/DDBJ databases">
        <title>The Genome Sequence of Magnaporthe poae strain ATCC 64411.</title>
        <authorList>
            <consortium name="The Broad Institute Genome Sequencing Platform"/>
            <consortium name="Broad Institute Genome Sequencing Center for Infectious Disease"/>
            <person name="Ma L.-J."/>
            <person name="Dead R."/>
            <person name="Young S."/>
            <person name="Zeng Q."/>
            <person name="Koehrsen M."/>
            <person name="Alvarado L."/>
            <person name="Berlin A."/>
            <person name="Chapman S.B."/>
            <person name="Chen Z."/>
            <person name="Freedman E."/>
            <person name="Gellesch M."/>
            <person name="Goldberg J."/>
            <person name="Griggs A."/>
            <person name="Gujja S."/>
            <person name="Heilman E.R."/>
            <person name="Heiman D."/>
            <person name="Hepburn T."/>
            <person name="Howarth C."/>
            <person name="Jen D."/>
            <person name="Larson L."/>
            <person name="Mehta T."/>
            <person name="Neiman D."/>
            <person name="Pearson M."/>
            <person name="Roberts A."/>
            <person name="Saif S."/>
            <person name="Shea T."/>
            <person name="Shenoy N."/>
            <person name="Sisk P."/>
            <person name="Stolte C."/>
            <person name="Sykes S."/>
            <person name="Walk T."/>
            <person name="White J."/>
            <person name="Yandava C."/>
            <person name="Haas B."/>
            <person name="Nusbaum C."/>
            <person name="Birren B."/>
        </authorList>
    </citation>
    <scope>NUCLEOTIDE SEQUENCE</scope>
    <source>
        <strain evidence="3">ATCC 64411</strain>
    </source>
</reference>
<gene>
    <name evidence="3" type="ORF">MAPG_02270</name>
</gene>
<accession>A0A0C4DQX2</accession>
<sequence>MASRDIMPSQGMFVVFGFGPDALGLLTVRQSLGSGQANFAVLTKSTLTAREIVIRTAQVPDKDVGIRQEAQMMKRLQGNNQEPPSDWPLAWMWGSENDPRGANSLSFWRYYALGDLNKLIAACRASKIAIPSAFGAEYLVTMFRALDILLLGPNAPGIDHRDIVATNIFMERATPDSAHGQELTMLPRLVLGDFGEAKCVQKPQDLDKAARTNGIKILGIWKHMLELASQSKLSATERECWQHINYDVDALLGELGDKGSPCPGPLLRGALATFTAHQAATPKTKESLSGFLGLVRSLERPAEPAKGYGTRYAAMEAAYNTRLPPRSLATGKVRSNGSPISDTVEDLVDEND</sequence>
<feature type="region of interest" description="Disordered" evidence="1">
    <location>
        <begin position="327"/>
        <end position="352"/>
    </location>
</feature>
<reference evidence="5" key="2">
    <citation type="submission" date="2010-05" db="EMBL/GenBank/DDBJ databases">
        <title>The genome sequence of Magnaporthe poae strain ATCC 64411.</title>
        <authorList>
            <person name="Ma L.-J."/>
            <person name="Dead R."/>
            <person name="Young S."/>
            <person name="Zeng Q."/>
            <person name="Koehrsen M."/>
            <person name="Alvarado L."/>
            <person name="Berlin A."/>
            <person name="Chapman S.B."/>
            <person name="Chen Z."/>
            <person name="Freedman E."/>
            <person name="Gellesch M."/>
            <person name="Goldberg J."/>
            <person name="Griggs A."/>
            <person name="Gujja S."/>
            <person name="Heilman E.R."/>
            <person name="Heiman D."/>
            <person name="Hepburn T."/>
            <person name="Howarth C."/>
            <person name="Jen D."/>
            <person name="Larson L."/>
            <person name="Mehta T."/>
            <person name="Neiman D."/>
            <person name="Pearson M."/>
            <person name="Roberts A."/>
            <person name="Saif S."/>
            <person name="Shea T."/>
            <person name="Shenoy N."/>
            <person name="Sisk P."/>
            <person name="Stolte C."/>
            <person name="Sykes S."/>
            <person name="Walk T."/>
            <person name="White J."/>
            <person name="Yandava C."/>
            <person name="Haas B."/>
            <person name="Nusbaum C."/>
            <person name="Birren B."/>
        </authorList>
    </citation>
    <scope>NUCLEOTIDE SEQUENCE [LARGE SCALE GENOMIC DNA]</scope>
    <source>
        <strain evidence="5">ATCC 64411 / 73-15</strain>
    </source>
</reference>
<dbReference type="GO" id="GO:0004672">
    <property type="term" value="F:protein kinase activity"/>
    <property type="evidence" value="ECO:0007669"/>
    <property type="project" value="InterPro"/>
</dbReference>
<reference evidence="4" key="5">
    <citation type="submission" date="2015-06" db="UniProtKB">
        <authorList>
            <consortium name="EnsemblFungi"/>
        </authorList>
    </citation>
    <scope>IDENTIFICATION</scope>
    <source>
        <strain evidence="4">ATCC 64411</strain>
    </source>
</reference>
<reference evidence="4" key="4">
    <citation type="journal article" date="2015" name="G3 (Bethesda)">
        <title>Genome sequences of three phytopathogenic species of the Magnaporthaceae family of fungi.</title>
        <authorList>
            <person name="Okagaki L.H."/>
            <person name="Nunes C.C."/>
            <person name="Sailsbery J."/>
            <person name="Clay B."/>
            <person name="Brown D."/>
            <person name="John T."/>
            <person name="Oh Y."/>
            <person name="Young N."/>
            <person name="Fitzgerald M."/>
            <person name="Haas B.J."/>
            <person name="Zeng Q."/>
            <person name="Young S."/>
            <person name="Adiconis X."/>
            <person name="Fan L."/>
            <person name="Levin J.Z."/>
            <person name="Mitchell T.K."/>
            <person name="Okubara P.A."/>
            <person name="Farman M.L."/>
            <person name="Kohn L.M."/>
            <person name="Birren B."/>
            <person name="Ma L.-J."/>
            <person name="Dean R.A."/>
        </authorList>
    </citation>
    <scope>NUCLEOTIDE SEQUENCE</scope>
    <source>
        <strain evidence="4">ATCC 64411 / 73-15</strain>
    </source>
</reference>
<feature type="compositionally biased region" description="Acidic residues" evidence="1">
    <location>
        <begin position="343"/>
        <end position="352"/>
    </location>
</feature>
<dbReference type="InterPro" id="IPR000719">
    <property type="entry name" value="Prot_kinase_dom"/>
</dbReference>
<dbReference type="EMBL" id="GL876967">
    <property type="protein sequence ID" value="KLU83205.1"/>
    <property type="molecule type" value="Genomic_DNA"/>
</dbReference>
<evidence type="ECO:0000313" key="3">
    <source>
        <dbReference type="EMBL" id="KLU83205.1"/>
    </source>
</evidence>
<dbReference type="AlphaFoldDB" id="A0A0C4DQX2"/>